<dbReference type="PANTHER" id="PTHR11908">
    <property type="entry name" value="XANTHINE DEHYDROGENASE"/>
    <property type="match status" value="1"/>
</dbReference>
<evidence type="ECO:0000256" key="2">
    <source>
        <dbReference type="ARBA" id="ARBA00023002"/>
    </source>
</evidence>
<dbReference type="Pfam" id="PF01315">
    <property type="entry name" value="Ald_Xan_dh_C"/>
    <property type="match status" value="1"/>
</dbReference>
<dbReference type="InterPro" id="IPR000674">
    <property type="entry name" value="Ald_Oxase/Xan_DH_a/b"/>
</dbReference>
<evidence type="ECO:0000313" key="4">
    <source>
        <dbReference type="EMBL" id="ABI68445.1"/>
    </source>
</evidence>
<accession>Q0AXV9</accession>
<dbReference type="eggNOG" id="COG1529">
    <property type="taxonomic scope" value="Bacteria"/>
</dbReference>
<gene>
    <name evidence="4" type="ordered locus">Swol_1135</name>
</gene>
<name>Q0AXV9_SYNWW</name>
<dbReference type="Gene3D" id="3.90.1170.50">
    <property type="entry name" value="Aldehyde oxidase/xanthine dehydrogenase, a/b hammerhead"/>
    <property type="match status" value="1"/>
</dbReference>
<proteinExistence type="predicted"/>
<dbReference type="Proteomes" id="UP000001968">
    <property type="component" value="Chromosome"/>
</dbReference>
<protein>
    <submittedName>
        <fullName evidence="4">Xanthine dehydrogenase, molybdenum binding subunit apoprotein</fullName>
        <ecNumber evidence="4">1.17.1.4</ecNumber>
    </submittedName>
</protein>
<dbReference type="SUPFAM" id="SSF54665">
    <property type="entry name" value="CO dehydrogenase molybdoprotein N-domain-like"/>
    <property type="match status" value="1"/>
</dbReference>
<dbReference type="InterPro" id="IPR046867">
    <property type="entry name" value="AldOxase/xan_DH_MoCoBD2"/>
</dbReference>
<sequence length="713" mass="79943">MGNISNPVKRFDFDEKVDGRAQYCADIKLEQMLYAKTLRSEKARAKIASIEIPHLPPGYFIVDQNDIPGKNIVPIVYEDQPFLAPNRVNYIGEPILLVVGPDKPTILDILKKIKVNYEELKPVLSIAEAQELQEEYIFANKPCFVEYAYSKGNIAEAIKNSKFFIEDEFRTGYQEQAYLETQSMIGVYEDNRVTVYGSMQCPYYVKEALIQALGWPEDGIRVIQLPTGGGFGGKEDYPSIIGVHAGLAAIKAQKPVQLVLDRQEDISCSTKRHPAIIKIRSYIDDQDQITAQEIDIKTDAGAYAGLSSVVLQRLMYSASGVYNIKNLKVQARAYATNQVVSGAFRGFGGPQAFFAIEMHMENIAQQLNQDSLELKRKYFFQQGDTSSTSGLFQYPIKLDEIATEIAKMSSYRRKRQLYSSQKERLRGIGCSVFSHGCGFTGDNEEKLIKPKVRLKKYSYNCVQIFVSSTEIGQGALTTLRKIVAQALEIPIEWVKHEYPDTDFCPNSGPTVASRTIMIIGKLLYDCALEMKDRWNEEEFDITHEYVYPKNLKWDNEKFQGNAYPEYSWGANVVEVEIDPITYTLNILGIWAVYDIGTPIDEKIVKGQIEGGIVQGLGFGCMEVLNSKNGQLLQSSLTDYLIPTAVDFPEIESKLIHNPYENGPFGARGLGELSLVGAAPALALAIQNAIGQKVTQIPVTPEYIMELMQNAKYD</sequence>
<dbReference type="GO" id="GO:0004854">
    <property type="term" value="F:xanthine dehydrogenase activity"/>
    <property type="evidence" value="ECO:0007669"/>
    <property type="project" value="UniProtKB-EC"/>
</dbReference>
<evidence type="ECO:0000259" key="3">
    <source>
        <dbReference type="SMART" id="SM01008"/>
    </source>
</evidence>
<evidence type="ECO:0000313" key="5">
    <source>
        <dbReference type="Proteomes" id="UP000001968"/>
    </source>
</evidence>
<feature type="domain" description="Aldehyde oxidase/xanthine dehydrogenase a/b hammerhead" evidence="3">
    <location>
        <begin position="18"/>
        <end position="121"/>
    </location>
</feature>
<dbReference type="Pfam" id="PF02738">
    <property type="entry name" value="MoCoBD_1"/>
    <property type="match status" value="1"/>
</dbReference>
<dbReference type="EC" id="1.17.1.4" evidence="4"/>
<dbReference type="KEGG" id="swo:Swol_1135"/>
<organism evidence="4 5">
    <name type="scientific">Syntrophomonas wolfei subsp. wolfei (strain DSM 2245B / Goettingen)</name>
    <dbReference type="NCBI Taxonomy" id="335541"/>
    <lineage>
        <taxon>Bacteria</taxon>
        <taxon>Bacillati</taxon>
        <taxon>Bacillota</taxon>
        <taxon>Clostridia</taxon>
        <taxon>Eubacteriales</taxon>
        <taxon>Syntrophomonadaceae</taxon>
        <taxon>Syntrophomonas</taxon>
    </lineage>
</organism>
<dbReference type="SUPFAM" id="SSF56003">
    <property type="entry name" value="Molybdenum cofactor-binding domain"/>
    <property type="match status" value="1"/>
</dbReference>
<keyword evidence="2 4" id="KW-0560">Oxidoreductase</keyword>
<reference evidence="5" key="1">
    <citation type="journal article" date="2010" name="Environ. Microbiol.">
        <title>The genome of Syntrophomonas wolfei: new insights into syntrophic metabolism and biohydrogen production.</title>
        <authorList>
            <person name="Sieber J.R."/>
            <person name="Sims D.R."/>
            <person name="Han C."/>
            <person name="Kim E."/>
            <person name="Lykidis A."/>
            <person name="Lapidus A.L."/>
            <person name="McDonnald E."/>
            <person name="Rohlin L."/>
            <person name="Culley D.E."/>
            <person name="Gunsalus R."/>
            <person name="McInerney M.J."/>
        </authorList>
    </citation>
    <scope>NUCLEOTIDE SEQUENCE [LARGE SCALE GENOMIC DNA]</scope>
    <source>
        <strain evidence="5">DSM 2245B / Goettingen</strain>
    </source>
</reference>
<dbReference type="GO" id="GO:0005506">
    <property type="term" value="F:iron ion binding"/>
    <property type="evidence" value="ECO:0007669"/>
    <property type="project" value="InterPro"/>
</dbReference>
<dbReference type="SMART" id="SM01008">
    <property type="entry name" value="Ald_Xan_dh_C"/>
    <property type="match status" value="1"/>
</dbReference>
<dbReference type="InterPro" id="IPR036856">
    <property type="entry name" value="Ald_Oxase/Xan_DH_a/b_sf"/>
</dbReference>
<dbReference type="PANTHER" id="PTHR11908:SF132">
    <property type="entry name" value="ALDEHYDE OXIDASE 1-RELATED"/>
    <property type="match status" value="1"/>
</dbReference>
<evidence type="ECO:0000256" key="1">
    <source>
        <dbReference type="ARBA" id="ARBA00022505"/>
    </source>
</evidence>
<dbReference type="InterPro" id="IPR037165">
    <property type="entry name" value="AldOxase/xan_DH_Mopterin-bd_sf"/>
</dbReference>
<dbReference type="AlphaFoldDB" id="Q0AXV9"/>
<dbReference type="RefSeq" id="WP_011640549.1">
    <property type="nucleotide sequence ID" value="NC_008346.1"/>
</dbReference>
<dbReference type="EMBL" id="CP000448">
    <property type="protein sequence ID" value="ABI68445.1"/>
    <property type="molecule type" value="Genomic_DNA"/>
</dbReference>
<dbReference type="STRING" id="335541.Swol_1135"/>
<dbReference type="OrthoDB" id="9759099at2"/>
<dbReference type="Pfam" id="PF20256">
    <property type="entry name" value="MoCoBD_2"/>
    <property type="match status" value="2"/>
</dbReference>
<dbReference type="Gene3D" id="3.30.365.10">
    <property type="entry name" value="Aldehyde oxidase/xanthine dehydrogenase, molybdopterin binding domain"/>
    <property type="match status" value="4"/>
</dbReference>
<dbReference type="HOGENOM" id="CLU_001681_2_3_9"/>
<dbReference type="InterPro" id="IPR016208">
    <property type="entry name" value="Ald_Oxase/xanthine_DH-like"/>
</dbReference>
<keyword evidence="1" id="KW-0500">Molybdenum</keyword>
<keyword evidence="5" id="KW-1185">Reference proteome</keyword>
<dbReference type="InterPro" id="IPR008274">
    <property type="entry name" value="AldOxase/xan_DH_MoCoBD1"/>
</dbReference>